<evidence type="ECO:0000313" key="3">
    <source>
        <dbReference type="Proteomes" id="UP000075398"/>
    </source>
</evidence>
<dbReference type="InterPro" id="IPR027417">
    <property type="entry name" value="P-loop_NTPase"/>
</dbReference>
<dbReference type="Pfam" id="PF04851">
    <property type="entry name" value="ResIII"/>
    <property type="match status" value="1"/>
</dbReference>
<dbReference type="SMART" id="SM00487">
    <property type="entry name" value="DEXDc"/>
    <property type="match status" value="1"/>
</dbReference>
<dbReference type="AlphaFoldDB" id="A0A150IQZ9"/>
<gene>
    <name evidence="2" type="ORF">AMQ22_01971</name>
</gene>
<sequence length="537" mass="60877">MPKKITDRQFELRAWQSEAYRKLVEKVNNGEKDFLCVATPGAGKTKFALRVAHQFLNKNLAERVVIVAPTDSLKRQWASEASIFSGIDIDPDFTNANGIETNDFHGIAITYALLGQDKKSIHAQNTFNKKTLVIFDEVHHCGNKEHLTWGIAVRKSFQDAVFRLSISGTAFRSDDAPIPYVNYDSNRTSIADYTYSYERAILENVCRPVFFTTYDGTMKWKVGSSEFEHTFKDYLTPDQESKRLKTALDPKGNWVKDVITAADKKLTEIRKTHPEAAAMVFGATQSHAKEIAKVLEELTGELPPVIVSSEGDGSDKILNFRNSRERWLVSVKMVSEGVDIPRLRLGVYLTIVKAELFFRQAVGRFVRVLKGLQYQDAFIYIPQDKDLVKLAESIQEERDHALDKADKSKPSAGSSYNLFNDYTPALTGQFIPIGSEALEGKTISVSVEISNGARHSTDSRKAFEDNPVYLQKEQLRNELNLLAKRFAVKIRSNEKERPDFKALHKKYLEQGGKPMEQQTIEELKQRKTFYIKQLGSN</sequence>
<dbReference type="InterPro" id="IPR050742">
    <property type="entry name" value="Helicase_Restrict-Modif_Enz"/>
</dbReference>
<dbReference type="InterPro" id="IPR014001">
    <property type="entry name" value="Helicase_ATP-bd"/>
</dbReference>
<dbReference type="GO" id="GO:0003677">
    <property type="term" value="F:DNA binding"/>
    <property type="evidence" value="ECO:0007669"/>
    <property type="project" value="InterPro"/>
</dbReference>
<dbReference type="InterPro" id="IPR001650">
    <property type="entry name" value="Helicase_C-like"/>
</dbReference>
<dbReference type="PANTHER" id="PTHR47396:SF2">
    <property type="entry name" value="HELICASE ATP-BINDING DOMAIN-CONTAINING PROTEIN"/>
    <property type="match status" value="1"/>
</dbReference>
<comment type="caution">
    <text evidence="2">The sequence shown here is derived from an EMBL/GenBank/DDBJ whole genome shotgun (WGS) entry which is preliminary data.</text>
</comment>
<reference evidence="2 3" key="1">
    <citation type="journal article" date="2016" name="ISME J.">
        <title>Chasing the elusive Euryarchaeota class WSA2: genomes reveal a uniquely fastidious methyl-reducing methanogen.</title>
        <authorList>
            <person name="Nobu M.K."/>
            <person name="Narihiro T."/>
            <person name="Kuroda K."/>
            <person name="Mei R."/>
            <person name="Liu W.T."/>
        </authorList>
    </citation>
    <scope>NUCLEOTIDE SEQUENCE [LARGE SCALE GENOMIC DNA]</scope>
    <source>
        <strain evidence="2">U1lsi0528_Bin055</strain>
    </source>
</reference>
<protein>
    <submittedName>
        <fullName evidence="2">Type I restriction enzyme EcoKI subunit R</fullName>
    </submittedName>
</protein>
<dbReference type="SUPFAM" id="SSF52540">
    <property type="entry name" value="P-loop containing nucleoside triphosphate hydrolases"/>
    <property type="match status" value="1"/>
</dbReference>
<evidence type="ECO:0000313" key="2">
    <source>
        <dbReference type="EMBL" id="KYC47427.1"/>
    </source>
</evidence>
<dbReference type="GO" id="GO:0005829">
    <property type="term" value="C:cytosol"/>
    <property type="evidence" value="ECO:0007669"/>
    <property type="project" value="TreeGrafter"/>
</dbReference>
<dbReference type="Gene3D" id="3.40.50.300">
    <property type="entry name" value="P-loop containing nucleotide triphosphate hydrolases"/>
    <property type="match status" value="2"/>
</dbReference>
<name>A0A150IQZ9_9EURY</name>
<dbReference type="PANTHER" id="PTHR47396">
    <property type="entry name" value="TYPE I RESTRICTION ENZYME ECOKI R PROTEIN"/>
    <property type="match status" value="1"/>
</dbReference>
<dbReference type="GO" id="GO:0016787">
    <property type="term" value="F:hydrolase activity"/>
    <property type="evidence" value="ECO:0007669"/>
    <property type="project" value="InterPro"/>
</dbReference>
<dbReference type="GO" id="GO:0005524">
    <property type="term" value="F:ATP binding"/>
    <property type="evidence" value="ECO:0007669"/>
    <property type="project" value="InterPro"/>
</dbReference>
<dbReference type="GO" id="GO:0140097">
    <property type="term" value="F:catalytic activity, acting on DNA"/>
    <property type="evidence" value="ECO:0007669"/>
    <property type="project" value="UniProtKB-ARBA"/>
</dbReference>
<feature type="domain" description="Helicase ATP-binding" evidence="1">
    <location>
        <begin position="25"/>
        <end position="188"/>
    </location>
</feature>
<dbReference type="PROSITE" id="PS51192">
    <property type="entry name" value="HELICASE_ATP_BIND_1"/>
    <property type="match status" value="1"/>
</dbReference>
<accession>A0A150IQZ9</accession>
<evidence type="ECO:0000259" key="1">
    <source>
        <dbReference type="PROSITE" id="PS51192"/>
    </source>
</evidence>
<dbReference type="InterPro" id="IPR006935">
    <property type="entry name" value="Helicase/UvrB_N"/>
</dbReference>
<dbReference type="Proteomes" id="UP000075398">
    <property type="component" value="Unassembled WGS sequence"/>
</dbReference>
<dbReference type="EMBL" id="LNGC01000151">
    <property type="protein sequence ID" value="KYC47427.1"/>
    <property type="molecule type" value="Genomic_DNA"/>
</dbReference>
<proteinExistence type="predicted"/>
<organism evidence="2 3">
    <name type="scientific">Candidatus Methanofastidiosum methylothiophilum</name>
    <dbReference type="NCBI Taxonomy" id="1705564"/>
    <lineage>
        <taxon>Archaea</taxon>
        <taxon>Methanobacteriati</taxon>
        <taxon>Methanobacteriota</taxon>
        <taxon>Stenosarchaea group</taxon>
        <taxon>Candidatus Methanofastidiosia</taxon>
        <taxon>Candidatus Methanofastidiosales</taxon>
        <taxon>Candidatus Methanofastidiosaceae</taxon>
        <taxon>Candidatus Methanofastidiosum</taxon>
    </lineage>
</organism>
<dbReference type="Pfam" id="PF00271">
    <property type="entry name" value="Helicase_C"/>
    <property type="match status" value="1"/>
</dbReference>
<dbReference type="GO" id="GO:0120545">
    <property type="term" value="F:nucleic acid conformation isomerase activity"/>
    <property type="evidence" value="ECO:0007669"/>
    <property type="project" value="UniProtKB-ARBA"/>
</dbReference>